<evidence type="ECO:0000256" key="2">
    <source>
        <dbReference type="ARBA" id="ARBA00023316"/>
    </source>
</evidence>
<feature type="compositionally biased region" description="Pro residues" evidence="3">
    <location>
        <begin position="272"/>
        <end position="284"/>
    </location>
</feature>
<dbReference type="OrthoDB" id="9806267at2"/>
<dbReference type="PANTHER" id="PTHR30404:SF0">
    <property type="entry name" value="N-ACETYLMURAMOYL-L-ALANINE AMIDASE AMIC"/>
    <property type="match status" value="1"/>
</dbReference>
<dbReference type="GO" id="GO:0009253">
    <property type="term" value="P:peptidoglycan catabolic process"/>
    <property type="evidence" value="ECO:0007669"/>
    <property type="project" value="InterPro"/>
</dbReference>
<evidence type="ECO:0000259" key="4">
    <source>
        <dbReference type="PROSITE" id="PS51781"/>
    </source>
</evidence>
<dbReference type="Pfam" id="PF08239">
    <property type="entry name" value="SH3_3"/>
    <property type="match status" value="4"/>
</dbReference>
<evidence type="ECO:0000256" key="1">
    <source>
        <dbReference type="ARBA" id="ARBA00022801"/>
    </source>
</evidence>
<evidence type="ECO:0000256" key="3">
    <source>
        <dbReference type="SAM" id="MobiDB-lite"/>
    </source>
</evidence>
<dbReference type="PANTHER" id="PTHR30404">
    <property type="entry name" value="N-ACETYLMURAMOYL-L-ALANINE AMIDASE"/>
    <property type="match status" value="1"/>
</dbReference>
<feature type="domain" description="SH3b" evidence="4">
    <location>
        <begin position="34"/>
        <end position="96"/>
    </location>
</feature>
<name>A0A0M0LNJ9_9BACL</name>
<feature type="domain" description="SH3b" evidence="4">
    <location>
        <begin position="103"/>
        <end position="167"/>
    </location>
</feature>
<comment type="caution">
    <text evidence="5">The sequence shown here is derived from an EMBL/GenBank/DDBJ whole genome shotgun (WGS) entry which is preliminary data.</text>
</comment>
<dbReference type="Proteomes" id="UP000036867">
    <property type="component" value="Unassembled WGS sequence"/>
</dbReference>
<dbReference type="InterPro" id="IPR002508">
    <property type="entry name" value="MurNAc-LAA_cat"/>
</dbReference>
<feature type="domain" description="SH3b" evidence="4">
    <location>
        <begin position="181"/>
        <end position="246"/>
    </location>
</feature>
<keyword evidence="1" id="KW-0378">Hydrolase</keyword>
<reference evidence="6" key="1">
    <citation type="submission" date="2015-08" db="EMBL/GenBank/DDBJ databases">
        <title>Fjat-10028 dsm 16317.</title>
        <authorList>
            <person name="Liu B."/>
            <person name="Wang J."/>
            <person name="Zhu Y."/>
            <person name="Liu G."/>
            <person name="Chen Q."/>
            <person name="Chen Z."/>
            <person name="Lan J."/>
            <person name="Che J."/>
            <person name="Ge C."/>
            <person name="Shi H."/>
            <person name="Pan Z."/>
            <person name="Liu X."/>
        </authorList>
    </citation>
    <scope>NUCLEOTIDE SEQUENCE [LARGE SCALE GENOMIC DNA]</scope>
    <source>
        <strain evidence="6">DSM 16317</strain>
    </source>
</reference>
<dbReference type="InterPro" id="IPR050695">
    <property type="entry name" value="N-acetylmuramoyl_amidase_3"/>
</dbReference>
<feature type="compositionally biased region" description="Acidic residues" evidence="3">
    <location>
        <begin position="262"/>
        <end position="271"/>
    </location>
</feature>
<feature type="region of interest" description="Disordered" evidence="3">
    <location>
        <begin position="247"/>
        <end position="299"/>
    </location>
</feature>
<dbReference type="SUPFAM" id="SSF53187">
    <property type="entry name" value="Zn-dependent exopeptidases"/>
    <property type="match status" value="1"/>
</dbReference>
<dbReference type="Pfam" id="PF01520">
    <property type="entry name" value="Amidase_3"/>
    <property type="match status" value="1"/>
</dbReference>
<dbReference type="PROSITE" id="PS51781">
    <property type="entry name" value="SH3B"/>
    <property type="match status" value="4"/>
</dbReference>
<feature type="domain" description="SH3b" evidence="4">
    <location>
        <begin position="300"/>
        <end position="368"/>
    </location>
</feature>
<evidence type="ECO:0000313" key="5">
    <source>
        <dbReference type="EMBL" id="KOO52293.1"/>
    </source>
</evidence>
<dbReference type="STRING" id="263475.AMD00_07780"/>
<protein>
    <recommendedName>
        <fullName evidence="4">SH3b domain-containing protein</fullName>
    </recommendedName>
</protein>
<proteinExistence type="predicted"/>
<dbReference type="RefSeq" id="WP_053416457.1">
    <property type="nucleotide sequence ID" value="NZ_LILB01000001.1"/>
</dbReference>
<dbReference type="EMBL" id="LILB01000001">
    <property type="protein sequence ID" value="KOO52293.1"/>
    <property type="molecule type" value="Genomic_DNA"/>
</dbReference>
<dbReference type="GO" id="GO:0030288">
    <property type="term" value="C:outer membrane-bounded periplasmic space"/>
    <property type="evidence" value="ECO:0007669"/>
    <property type="project" value="TreeGrafter"/>
</dbReference>
<dbReference type="PATRIC" id="fig|263475.3.peg.2012"/>
<sequence length="571" mass="62151">MKTKLVKTFSIFLLFTTLICSYFYQPIHTEASSSISYKVTASQLTLREGPSTSTKKLTLIPKSTKLTKISSKGSWIKVKYSGKTGWVSSQYLSKVTTNVNTAATSKTVTTNVSNLNIRSGAAISYKSLGKLAKGTKGTVLDEKSGWVKIKTSKYTGWVSKSYVTFKSTTSSNPTTSASNVGKYYYITIANLNVREKASSSDSSAIIGTVRKGNEFKILKESGTWVQIQYTTTKKGWVSSKSAYGKISSKKHTSQTSNPNKPDEDEDTDVEPTPDPSEPENPTPEEPTDTPEDNVVYTKPSKTEYIVIQSGYLNIRSKPSTKGDILSEASAGDYYTVLQYATYPSNEWVEVMYATGKKGWISNNTSNSYVTLSNPATNPPAVSNKKIVLDAGHGGTDPGSGGGGYNEAALTYAFTLKTKSHLESMGYTVYTTRGQFSACSSSTNKTIDLQCRVDVAKSKKADIFVSIHMNSASATAKGTETYYAASGNPYPTRSRQLANAVHSAYQPTMGSTNRGVKTNIFHVNRMASVPSILLEVGFISNVEDRSKLINATHQNNVSRSIAQGIHNYFQMQ</sequence>
<dbReference type="InterPro" id="IPR003646">
    <property type="entry name" value="SH3-like_bac-type"/>
</dbReference>
<dbReference type="SMART" id="SM00646">
    <property type="entry name" value="Ami_3"/>
    <property type="match status" value="1"/>
</dbReference>
<accession>A0A0M0LNJ9</accession>
<keyword evidence="2" id="KW-0961">Cell wall biogenesis/degradation</keyword>
<dbReference type="Gene3D" id="3.40.630.40">
    <property type="entry name" value="Zn-dependent exopeptidases"/>
    <property type="match status" value="1"/>
</dbReference>
<dbReference type="AlphaFoldDB" id="A0A0M0LNJ9"/>
<organism evidence="5 6">
    <name type="scientific">Viridibacillus arvi</name>
    <dbReference type="NCBI Taxonomy" id="263475"/>
    <lineage>
        <taxon>Bacteria</taxon>
        <taxon>Bacillati</taxon>
        <taxon>Bacillota</taxon>
        <taxon>Bacilli</taxon>
        <taxon>Bacillales</taxon>
        <taxon>Caryophanaceae</taxon>
        <taxon>Viridibacillus</taxon>
    </lineage>
</organism>
<evidence type="ECO:0000313" key="6">
    <source>
        <dbReference type="Proteomes" id="UP000036867"/>
    </source>
</evidence>
<dbReference type="GO" id="GO:0071555">
    <property type="term" value="P:cell wall organization"/>
    <property type="evidence" value="ECO:0007669"/>
    <property type="project" value="UniProtKB-KW"/>
</dbReference>
<dbReference type="Gene3D" id="2.30.30.40">
    <property type="entry name" value="SH3 Domains"/>
    <property type="match status" value="4"/>
</dbReference>
<gene>
    <name evidence="5" type="ORF">AMD00_07780</name>
</gene>
<dbReference type="GeneID" id="301136002"/>
<dbReference type="GO" id="GO:0008745">
    <property type="term" value="F:N-acetylmuramoyl-L-alanine amidase activity"/>
    <property type="evidence" value="ECO:0007669"/>
    <property type="project" value="InterPro"/>
</dbReference>
<dbReference type="CDD" id="cd02696">
    <property type="entry name" value="MurNAc-LAA"/>
    <property type="match status" value="1"/>
</dbReference>
<dbReference type="SMART" id="SM00287">
    <property type="entry name" value="SH3b"/>
    <property type="match status" value="4"/>
</dbReference>
<keyword evidence="6" id="KW-1185">Reference proteome</keyword>